<keyword evidence="2" id="KW-1185">Reference proteome</keyword>
<dbReference type="EMBL" id="DF973822">
    <property type="protein sequence ID" value="GAU40718.1"/>
    <property type="molecule type" value="Genomic_DNA"/>
</dbReference>
<dbReference type="Proteomes" id="UP000242715">
    <property type="component" value="Unassembled WGS sequence"/>
</dbReference>
<accession>A0A2Z6N788</accession>
<reference evidence="2" key="1">
    <citation type="journal article" date="2017" name="Front. Plant Sci.">
        <title>Climate Clever Clovers: New Paradigm to Reduce the Environmental Footprint of Ruminants by Breeding Low Methanogenic Forages Utilizing Haplotype Variation.</title>
        <authorList>
            <person name="Kaur P."/>
            <person name="Appels R."/>
            <person name="Bayer P.E."/>
            <person name="Keeble-Gagnere G."/>
            <person name="Wang J."/>
            <person name="Hirakawa H."/>
            <person name="Shirasawa K."/>
            <person name="Vercoe P."/>
            <person name="Stefanova K."/>
            <person name="Durmic Z."/>
            <person name="Nichols P."/>
            <person name="Revell C."/>
            <person name="Isobe S.N."/>
            <person name="Edwards D."/>
            <person name="Erskine W."/>
        </authorList>
    </citation>
    <scope>NUCLEOTIDE SEQUENCE [LARGE SCALE GENOMIC DNA]</scope>
    <source>
        <strain evidence="2">cv. Daliak</strain>
    </source>
</reference>
<organism evidence="1 2">
    <name type="scientific">Trifolium subterraneum</name>
    <name type="common">Subterranean clover</name>
    <dbReference type="NCBI Taxonomy" id="3900"/>
    <lineage>
        <taxon>Eukaryota</taxon>
        <taxon>Viridiplantae</taxon>
        <taxon>Streptophyta</taxon>
        <taxon>Embryophyta</taxon>
        <taxon>Tracheophyta</taxon>
        <taxon>Spermatophyta</taxon>
        <taxon>Magnoliopsida</taxon>
        <taxon>eudicotyledons</taxon>
        <taxon>Gunneridae</taxon>
        <taxon>Pentapetalae</taxon>
        <taxon>rosids</taxon>
        <taxon>fabids</taxon>
        <taxon>Fabales</taxon>
        <taxon>Fabaceae</taxon>
        <taxon>Papilionoideae</taxon>
        <taxon>50 kb inversion clade</taxon>
        <taxon>NPAAA clade</taxon>
        <taxon>Hologalegina</taxon>
        <taxon>IRL clade</taxon>
        <taxon>Trifolieae</taxon>
        <taxon>Trifolium</taxon>
    </lineage>
</organism>
<evidence type="ECO:0000313" key="2">
    <source>
        <dbReference type="Proteomes" id="UP000242715"/>
    </source>
</evidence>
<protein>
    <submittedName>
        <fullName evidence="1">Uncharacterized protein</fullName>
    </submittedName>
</protein>
<sequence length="77" mass="8803">MANDEVAFLQSDVVRGRGVPREDKEWRVGGSWAIGECTCSGRRPKNILPTRANISKTYMYKWSFDVRHLCCPAEIEN</sequence>
<dbReference type="AlphaFoldDB" id="A0A2Z6N788"/>
<gene>
    <name evidence="1" type="ORF">TSUD_263680</name>
</gene>
<name>A0A2Z6N788_TRISU</name>
<proteinExistence type="predicted"/>
<evidence type="ECO:0000313" key="1">
    <source>
        <dbReference type="EMBL" id="GAU40718.1"/>
    </source>
</evidence>